<feature type="transmembrane region" description="Helical" evidence="6">
    <location>
        <begin position="72"/>
        <end position="90"/>
    </location>
</feature>
<comment type="similarity">
    <text evidence="2">Belongs to the EamA transporter family.</text>
</comment>
<feature type="transmembrane region" description="Helical" evidence="6">
    <location>
        <begin position="280"/>
        <end position="299"/>
    </location>
</feature>
<keyword evidence="5 6" id="KW-0472">Membrane</keyword>
<feature type="transmembrane region" description="Helical" evidence="6">
    <location>
        <begin position="225"/>
        <end position="248"/>
    </location>
</feature>
<dbReference type="EMBL" id="BAAALT010000126">
    <property type="protein sequence ID" value="GAA1813920.1"/>
    <property type="molecule type" value="Genomic_DNA"/>
</dbReference>
<protein>
    <submittedName>
        <fullName evidence="8">EamA family transporter</fullName>
    </submittedName>
</protein>
<feature type="transmembrane region" description="Helical" evidence="6">
    <location>
        <begin position="38"/>
        <end position="60"/>
    </location>
</feature>
<name>A0ABP4YIS1_9ACTN</name>
<evidence type="ECO:0000259" key="7">
    <source>
        <dbReference type="Pfam" id="PF00892"/>
    </source>
</evidence>
<feature type="transmembrane region" description="Helical" evidence="6">
    <location>
        <begin position="152"/>
        <end position="173"/>
    </location>
</feature>
<feature type="transmembrane region" description="Helical" evidence="6">
    <location>
        <begin position="128"/>
        <end position="146"/>
    </location>
</feature>
<keyword evidence="3 6" id="KW-0812">Transmembrane</keyword>
<feature type="domain" description="EamA" evidence="7">
    <location>
        <begin position="9"/>
        <end position="144"/>
    </location>
</feature>
<evidence type="ECO:0000313" key="8">
    <source>
        <dbReference type="EMBL" id="GAA1813920.1"/>
    </source>
</evidence>
<evidence type="ECO:0000256" key="3">
    <source>
        <dbReference type="ARBA" id="ARBA00022692"/>
    </source>
</evidence>
<dbReference type="Proteomes" id="UP001500218">
    <property type="component" value="Unassembled WGS sequence"/>
</dbReference>
<keyword evidence="4 6" id="KW-1133">Transmembrane helix</keyword>
<dbReference type="RefSeq" id="WP_344133914.1">
    <property type="nucleotide sequence ID" value="NZ_BAAALT010000126.1"/>
</dbReference>
<sequence length="320" mass="32678">MRTDRSAGIGLALALLSAATFGTSGIFARSLIGSGWSAEAAVAMRVSTAGLLLAIPAAFALRGRWHLLRRNIGALAGFGLLAVAGAQVGFFNAVRYLPIGVALLLEYLGIILVVGWMWAVHKQRPRRLTVAGSVAAVAGLALVLDLTGDGSINLVGVAWGLFAGVGLAAYFLMSARTDPRLPATALASGGMLIGGATLAVLGAAGALPMRANFGEVTLAGIETSWLVPILGLSLVAGVVSYVSGIGAARILDARLSSFVGLTEVLFAIIIAWLALDELPTTVQCLGGALIVAGVALVRLDELRAPVAPVVLTPEREPVTV</sequence>
<dbReference type="InterPro" id="IPR050638">
    <property type="entry name" value="AA-Vitamin_Transporters"/>
</dbReference>
<comment type="caution">
    <text evidence="8">The sequence shown here is derived from an EMBL/GenBank/DDBJ whole genome shotgun (WGS) entry which is preliminary data.</text>
</comment>
<keyword evidence="9" id="KW-1185">Reference proteome</keyword>
<evidence type="ECO:0000256" key="4">
    <source>
        <dbReference type="ARBA" id="ARBA00022989"/>
    </source>
</evidence>
<evidence type="ECO:0000256" key="5">
    <source>
        <dbReference type="ARBA" id="ARBA00023136"/>
    </source>
</evidence>
<dbReference type="SUPFAM" id="SSF103481">
    <property type="entry name" value="Multidrug resistance efflux transporter EmrE"/>
    <property type="match status" value="2"/>
</dbReference>
<gene>
    <name evidence="8" type="ORF">GCM10009682_38700</name>
</gene>
<proteinExistence type="inferred from homology"/>
<accession>A0ABP4YIS1</accession>
<dbReference type="Pfam" id="PF00892">
    <property type="entry name" value="EamA"/>
    <property type="match status" value="2"/>
</dbReference>
<feature type="domain" description="EamA" evidence="7">
    <location>
        <begin position="155"/>
        <end position="297"/>
    </location>
</feature>
<evidence type="ECO:0000313" key="9">
    <source>
        <dbReference type="Proteomes" id="UP001500218"/>
    </source>
</evidence>
<comment type="subcellular location">
    <subcellularLocation>
        <location evidence="1">Membrane</location>
        <topology evidence="1">Multi-pass membrane protein</topology>
    </subcellularLocation>
</comment>
<organism evidence="8 9">
    <name type="scientific">Luedemannella flava</name>
    <dbReference type="NCBI Taxonomy" id="349316"/>
    <lineage>
        <taxon>Bacteria</taxon>
        <taxon>Bacillati</taxon>
        <taxon>Actinomycetota</taxon>
        <taxon>Actinomycetes</taxon>
        <taxon>Micromonosporales</taxon>
        <taxon>Micromonosporaceae</taxon>
        <taxon>Luedemannella</taxon>
    </lineage>
</organism>
<dbReference type="InterPro" id="IPR000620">
    <property type="entry name" value="EamA_dom"/>
</dbReference>
<evidence type="ECO:0000256" key="6">
    <source>
        <dbReference type="SAM" id="Phobius"/>
    </source>
</evidence>
<dbReference type="PANTHER" id="PTHR32322">
    <property type="entry name" value="INNER MEMBRANE TRANSPORTER"/>
    <property type="match status" value="1"/>
</dbReference>
<feature type="transmembrane region" description="Helical" evidence="6">
    <location>
        <begin position="96"/>
        <end position="116"/>
    </location>
</feature>
<feature type="transmembrane region" description="Helical" evidence="6">
    <location>
        <begin position="255"/>
        <end position="274"/>
    </location>
</feature>
<evidence type="ECO:0000256" key="2">
    <source>
        <dbReference type="ARBA" id="ARBA00007362"/>
    </source>
</evidence>
<dbReference type="PANTHER" id="PTHR32322:SF2">
    <property type="entry name" value="EAMA DOMAIN-CONTAINING PROTEIN"/>
    <property type="match status" value="1"/>
</dbReference>
<evidence type="ECO:0000256" key="1">
    <source>
        <dbReference type="ARBA" id="ARBA00004141"/>
    </source>
</evidence>
<reference evidence="9" key="1">
    <citation type="journal article" date="2019" name="Int. J. Syst. Evol. Microbiol.">
        <title>The Global Catalogue of Microorganisms (GCM) 10K type strain sequencing project: providing services to taxonomists for standard genome sequencing and annotation.</title>
        <authorList>
            <consortium name="The Broad Institute Genomics Platform"/>
            <consortium name="The Broad Institute Genome Sequencing Center for Infectious Disease"/>
            <person name="Wu L."/>
            <person name="Ma J."/>
        </authorList>
    </citation>
    <scope>NUCLEOTIDE SEQUENCE [LARGE SCALE GENOMIC DNA]</scope>
    <source>
        <strain evidence="9">JCM 13250</strain>
    </source>
</reference>
<feature type="transmembrane region" description="Helical" evidence="6">
    <location>
        <begin position="185"/>
        <end position="205"/>
    </location>
</feature>
<dbReference type="InterPro" id="IPR037185">
    <property type="entry name" value="EmrE-like"/>
</dbReference>